<dbReference type="InterPro" id="IPR036390">
    <property type="entry name" value="WH_DNA-bd_sf"/>
</dbReference>
<dbReference type="PANTHER" id="PTHR30126">
    <property type="entry name" value="HTH-TYPE TRANSCRIPTIONAL REGULATOR"/>
    <property type="match status" value="1"/>
</dbReference>
<keyword evidence="3" id="KW-0238">DNA-binding</keyword>
<dbReference type="FunFam" id="1.10.10.10:FF:000001">
    <property type="entry name" value="LysR family transcriptional regulator"/>
    <property type="match status" value="1"/>
</dbReference>
<dbReference type="AlphaFoldDB" id="A0A1A6AV76"/>
<dbReference type="SUPFAM" id="SSF53850">
    <property type="entry name" value="Periplasmic binding protein-like II"/>
    <property type="match status" value="1"/>
</dbReference>
<dbReference type="PROSITE" id="PS50931">
    <property type="entry name" value="HTH_LYSR"/>
    <property type="match status" value="1"/>
</dbReference>
<keyword evidence="4" id="KW-0804">Transcription</keyword>
<dbReference type="Gene3D" id="1.10.10.10">
    <property type="entry name" value="Winged helix-like DNA-binding domain superfamily/Winged helix DNA-binding domain"/>
    <property type="match status" value="1"/>
</dbReference>
<comment type="similarity">
    <text evidence="1">Belongs to the LysR transcriptional regulatory family.</text>
</comment>
<comment type="caution">
    <text evidence="6">The sequence shown here is derived from an EMBL/GenBank/DDBJ whole genome shotgun (WGS) entry which is preliminary data.</text>
</comment>
<protein>
    <submittedName>
        <fullName evidence="6">HTH-type transcriptional regulator GltR</fullName>
    </submittedName>
</protein>
<dbReference type="InterPro" id="IPR000847">
    <property type="entry name" value="LysR_HTH_N"/>
</dbReference>
<dbReference type="Pfam" id="PF00126">
    <property type="entry name" value="HTH_1"/>
    <property type="match status" value="1"/>
</dbReference>
<dbReference type="PATRIC" id="fig|1353534.3.peg.1874"/>
<dbReference type="Gene3D" id="3.40.190.290">
    <property type="match status" value="1"/>
</dbReference>
<evidence type="ECO:0000256" key="3">
    <source>
        <dbReference type="ARBA" id="ARBA00023125"/>
    </source>
</evidence>
<evidence type="ECO:0000259" key="5">
    <source>
        <dbReference type="PROSITE" id="PS50931"/>
    </source>
</evidence>
<evidence type="ECO:0000256" key="1">
    <source>
        <dbReference type="ARBA" id="ARBA00009437"/>
    </source>
</evidence>
<dbReference type="InterPro" id="IPR005119">
    <property type="entry name" value="LysR_subst-bd"/>
</dbReference>
<proteinExistence type="inferred from homology"/>
<dbReference type="PRINTS" id="PR00039">
    <property type="entry name" value="HTHLYSR"/>
</dbReference>
<evidence type="ECO:0000313" key="7">
    <source>
        <dbReference type="Proteomes" id="UP000093954"/>
    </source>
</evidence>
<reference evidence="6 7" key="1">
    <citation type="journal article" date="2012" name="Front. Microbiol.">
        <title>Draft Genome Sequence of the Virulent Strain 01-B526 of the Fish Pathogen Aeromonas salmonicida.</title>
        <authorList>
            <person name="Charette S.J."/>
            <person name="Brochu F."/>
            <person name="Boyle B."/>
            <person name="Filion G."/>
            <person name="Tanaka K.H."/>
            <person name="Derome N."/>
        </authorList>
    </citation>
    <scope>NUCLEOTIDE SEQUENCE [LARGE SCALE GENOMIC DNA]</scope>
    <source>
        <strain evidence="6 7">P11</strain>
    </source>
</reference>
<organism evidence="6 7">
    <name type="scientific">Clostridium ragsdalei P11</name>
    <dbReference type="NCBI Taxonomy" id="1353534"/>
    <lineage>
        <taxon>Bacteria</taxon>
        <taxon>Bacillati</taxon>
        <taxon>Bacillota</taxon>
        <taxon>Clostridia</taxon>
        <taxon>Eubacteriales</taxon>
        <taxon>Clostridiaceae</taxon>
        <taxon>Clostridium</taxon>
    </lineage>
</organism>
<dbReference type="Proteomes" id="UP000093954">
    <property type="component" value="Unassembled WGS sequence"/>
</dbReference>
<dbReference type="InterPro" id="IPR036388">
    <property type="entry name" value="WH-like_DNA-bd_sf"/>
</dbReference>
<keyword evidence="7" id="KW-1185">Reference proteome</keyword>
<evidence type="ECO:0000256" key="4">
    <source>
        <dbReference type="ARBA" id="ARBA00023163"/>
    </source>
</evidence>
<dbReference type="EMBL" id="LROS01000017">
    <property type="protein sequence ID" value="OBR93930.1"/>
    <property type="molecule type" value="Genomic_DNA"/>
</dbReference>
<dbReference type="Pfam" id="PF03466">
    <property type="entry name" value="LysR_substrate"/>
    <property type="match status" value="1"/>
</dbReference>
<keyword evidence="2" id="KW-0805">Transcription regulation</keyword>
<dbReference type="SUPFAM" id="SSF46785">
    <property type="entry name" value="Winged helix' DNA-binding domain"/>
    <property type="match status" value="1"/>
</dbReference>
<evidence type="ECO:0000256" key="2">
    <source>
        <dbReference type="ARBA" id="ARBA00023015"/>
    </source>
</evidence>
<dbReference type="GO" id="GO:0003700">
    <property type="term" value="F:DNA-binding transcription factor activity"/>
    <property type="evidence" value="ECO:0007669"/>
    <property type="project" value="InterPro"/>
</dbReference>
<dbReference type="GO" id="GO:0000976">
    <property type="term" value="F:transcription cis-regulatory region binding"/>
    <property type="evidence" value="ECO:0007669"/>
    <property type="project" value="TreeGrafter"/>
</dbReference>
<gene>
    <name evidence="6" type="primary">gltR_1</name>
    <name evidence="6" type="ORF">CLRAG_18330</name>
</gene>
<sequence>MEFKNLISFKIIAELKSFSKAALVLGYAQSTITFHIKQLETELGVSLFDRIGNNIRLTNSGHILLEYTHRILSLSDEAKHAIVQNSSPSGMLRIAGISSLCANMLPRLIKQYNEAFPSVTISATTASKLQVLEMVNDGSADIGLYMDFEIPPKDTYTAVHIENPIYFICSAKNVLCSKNLLSIKELEGIPFIATEPQCSYRGLLTKLFTKNNIMPSIIFESENTEVIKRFVQSDLGISFLPEIAVREELAAHKLYKLNIINSIPTTYINVIHKNNQWITPAIREFFNLFN</sequence>
<name>A0A1A6AV76_9CLOT</name>
<evidence type="ECO:0000313" key="6">
    <source>
        <dbReference type="EMBL" id="OBR93930.1"/>
    </source>
</evidence>
<dbReference type="RefSeq" id="WP_065078136.1">
    <property type="nucleotide sequence ID" value="NZ_LROS01000017.1"/>
</dbReference>
<feature type="domain" description="HTH lysR-type" evidence="5">
    <location>
        <begin position="1"/>
        <end position="58"/>
    </location>
</feature>
<accession>A0A1A6AV76</accession>
<dbReference type="CDD" id="cd05466">
    <property type="entry name" value="PBP2_LTTR_substrate"/>
    <property type="match status" value="1"/>
</dbReference>
<dbReference type="PANTHER" id="PTHR30126:SF100">
    <property type="entry name" value="LYSR-FAMILY TRANSCRIPTIONAL REGULATOR"/>
    <property type="match status" value="1"/>
</dbReference>